<dbReference type="Gene3D" id="2.60.120.10">
    <property type="entry name" value="Jelly Rolls"/>
    <property type="match status" value="1"/>
</dbReference>
<dbReference type="InterPro" id="IPR003829">
    <property type="entry name" value="Pirin_N_dom"/>
</dbReference>
<evidence type="ECO:0000256" key="2">
    <source>
        <dbReference type="RuleBase" id="RU003457"/>
    </source>
</evidence>
<evidence type="ECO:0000313" key="4">
    <source>
        <dbReference type="EMBL" id="KAB8040806.1"/>
    </source>
</evidence>
<dbReference type="Pfam" id="PF02678">
    <property type="entry name" value="Pirin"/>
    <property type="match status" value="1"/>
</dbReference>
<keyword evidence="5" id="KW-1185">Reference proteome</keyword>
<dbReference type="EMBL" id="WFLM01000001">
    <property type="protein sequence ID" value="KAB8040806.1"/>
    <property type="molecule type" value="Genomic_DNA"/>
</dbReference>
<evidence type="ECO:0000313" key="5">
    <source>
        <dbReference type="Proteomes" id="UP000437748"/>
    </source>
</evidence>
<gene>
    <name evidence="4" type="ORF">GCL60_02440</name>
</gene>
<accession>A0A6N6VZP4</accession>
<reference evidence="4 5" key="1">
    <citation type="submission" date="2019-10" db="EMBL/GenBank/DDBJ databases">
        <title>New species of Slilvanegrellaceae.</title>
        <authorList>
            <person name="Pitt A."/>
            <person name="Hahn M.W."/>
        </authorList>
    </citation>
    <scope>NUCLEOTIDE SEQUENCE [LARGE SCALE GENOMIC DNA]</scope>
    <source>
        <strain evidence="4 5">SP-Ram-0.45-NSY-1</strain>
    </source>
</reference>
<dbReference type="PANTHER" id="PTHR13903:SF8">
    <property type="entry name" value="PIRIN"/>
    <property type="match status" value="1"/>
</dbReference>
<evidence type="ECO:0000256" key="1">
    <source>
        <dbReference type="ARBA" id="ARBA00008416"/>
    </source>
</evidence>
<dbReference type="Proteomes" id="UP000437748">
    <property type="component" value="Unassembled WGS sequence"/>
</dbReference>
<dbReference type="RefSeq" id="WP_153418324.1">
    <property type="nucleotide sequence ID" value="NZ_WFLM01000001.1"/>
</dbReference>
<sequence>MNNLSNKRKIIFRTKGSSHGAITRLISPDDIGEMLKPFVFLDYVNAKNGPGFAFHPHSGIATLTHPLTFDVQHESSNGQIDTVQQEGIEWVIAGGGLWHRAKVLRGQPVQGFQLWISLPPNLENTESSALFISPSDVPKLGPVTVLLGEYENAKSLIKAPLDINCFIVKLKKGEVWNYVPPEMHNIAWTFAQMGQIKVNEQIFSSELVIFEEGNHKLNFTAVDNCTFLFGSSKKHDYPLVLGTHSVHTNEKALNEGKNKIEEIKKYLLETGKLK</sequence>
<dbReference type="AlphaFoldDB" id="A0A6N6VZP4"/>
<evidence type="ECO:0000259" key="3">
    <source>
        <dbReference type="Pfam" id="PF02678"/>
    </source>
</evidence>
<comment type="caution">
    <text evidence="4">The sequence shown here is derived from an EMBL/GenBank/DDBJ whole genome shotgun (WGS) entry which is preliminary data.</text>
</comment>
<dbReference type="InterPro" id="IPR012093">
    <property type="entry name" value="Pirin"/>
</dbReference>
<protein>
    <submittedName>
        <fullName evidence="4">Pirin family protein</fullName>
    </submittedName>
</protein>
<organism evidence="4 5">
    <name type="scientific">Silvanigrella paludirubra</name>
    <dbReference type="NCBI Taxonomy" id="2499159"/>
    <lineage>
        <taxon>Bacteria</taxon>
        <taxon>Pseudomonadati</taxon>
        <taxon>Bdellovibrionota</taxon>
        <taxon>Oligoflexia</taxon>
        <taxon>Silvanigrellales</taxon>
        <taxon>Silvanigrellaceae</taxon>
        <taxon>Silvanigrella</taxon>
    </lineage>
</organism>
<dbReference type="InterPro" id="IPR014710">
    <property type="entry name" value="RmlC-like_jellyroll"/>
</dbReference>
<dbReference type="SUPFAM" id="SSF51182">
    <property type="entry name" value="RmlC-like cupins"/>
    <property type="match status" value="1"/>
</dbReference>
<name>A0A6N6VZP4_9BACT</name>
<dbReference type="PIRSF" id="PIRSF006232">
    <property type="entry name" value="Pirin"/>
    <property type="match status" value="1"/>
</dbReference>
<dbReference type="PANTHER" id="PTHR13903">
    <property type="entry name" value="PIRIN-RELATED"/>
    <property type="match status" value="1"/>
</dbReference>
<proteinExistence type="inferred from homology"/>
<dbReference type="InterPro" id="IPR011051">
    <property type="entry name" value="RmlC_Cupin_sf"/>
</dbReference>
<comment type="similarity">
    <text evidence="1 2">Belongs to the pirin family.</text>
</comment>
<feature type="domain" description="Pirin N-terminal" evidence="3">
    <location>
        <begin position="32"/>
        <end position="116"/>
    </location>
</feature>
<dbReference type="OrthoDB" id="5289935at2"/>